<dbReference type="OrthoDB" id="3264508at2759"/>
<sequence length="385" mass="43004">MLSRISVVRSAPRLFVVPVRYKTSSVEGSVAQSKGFSKKEKAHEDEYVHRHELELLQKIRNEGPSMLASACISRHAPLVVELVITGFISTRIPPLYIFCDTLASAIEKFTNLSKITLCPSTFHETFLAKSLEILPSLTHLRDLTVNSSCMGSETVPLLVQINQLCKLTLHSPGRLILNALPEWLERLSPTLIGLHLKDNCGSITPGVLNSFVPHIREHLRELTLGLSYSLTDDDVFTALTQIPNLERLQLLYYLQLSPPKTVLRLTRLRSFTFLVDTVPSTRSDALALCRWIKRIISNAPLEVLRLVCDDPSVTTAHVPVDNIVDHLVTKHHTTLRVLDLAETYVGLEATRAILTRCVGLEELCLAARREVLVSMLVKAFLGDIN</sequence>
<reference evidence="1" key="1">
    <citation type="submission" date="2020-07" db="EMBL/GenBank/DDBJ databases">
        <authorList>
            <person name="Nieuwenhuis M."/>
            <person name="Van De Peppel L.J.J."/>
        </authorList>
    </citation>
    <scope>NUCLEOTIDE SEQUENCE</scope>
    <source>
        <strain evidence="1">AP01</strain>
        <tissue evidence="1">Mycelium</tissue>
    </source>
</reference>
<accession>A0A9P7KCU4</accession>
<dbReference type="AlphaFoldDB" id="A0A9P7KCU4"/>
<dbReference type="Gene3D" id="3.80.10.10">
    <property type="entry name" value="Ribonuclease Inhibitor"/>
    <property type="match status" value="1"/>
</dbReference>
<keyword evidence="2" id="KW-1185">Reference proteome</keyword>
<evidence type="ECO:0000313" key="1">
    <source>
        <dbReference type="EMBL" id="KAG5643186.1"/>
    </source>
</evidence>
<protein>
    <submittedName>
        <fullName evidence="1">Uncharacterized protein</fullName>
    </submittedName>
</protein>
<name>A0A9P7KCU4_9AGAR</name>
<dbReference type="EMBL" id="JABCKV010000129">
    <property type="protein sequence ID" value="KAG5643186.1"/>
    <property type="molecule type" value="Genomic_DNA"/>
</dbReference>
<evidence type="ECO:0000313" key="2">
    <source>
        <dbReference type="Proteomes" id="UP000775547"/>
    </source>
</evidence>
<gene>
    <name evidence="1" type="ORF">DXG03_001390</name>
</gene>
<dbReference type="SUPFAM" id="SSF52047">
    <property type="entry name" value="RNI-like"/>
    <property type="match status" value="1"/>
</dbReference>
<organism evidence="1 2">
    <name type="scientific">Asterophora parasitica</name>
    <dbReference type="NCBI Taxonomy" id="117018"/>
    <lineage>
        <taxon>Eukaryota</taxon>
        <taxon>Fungi</taxon>
        <taxon>Dikarya</taxon>
        <taxon>Basidiomycota</taxon>
        <taxon>Agaricomycotina</taxon>
        <taxon>Agaricomycetes</taxon>
        <taxon>Agaricomycetidae</taxon>
        <taxon>Agaricales</taxon>
        <taxon>Tricholomatineae</taxon>
        <taxon>Lyophyllaceae</taxon>
        <taxon>Asterophora</taxon>
    </lineage>
</organism>
<dbReference type="InterPro" id="IPR032675">
    <property type="entry name" value="LRR_dom_sf"/>
</dbReference>
<reference evidence="1" key="2">
    <citation type="submission" date="2021-10" db="EMBL/GenBank/DDBJ databases">
        <title>Phylogenomics reveals ancestral predisposition of the termite-cultivated fungus Termitomyces towards a domesticated lifestyle.</title>
        <authorList>
            <person name="Auxier B."/>
            <person name="Grum-Grzhimaylo A."/>
            <person name="Cardenas M.E."/>
            <person name="Lodge J.D."/>
            <person name="Laessoe T."/>
            <person name="Pedersen O."/>
            <person name="Smith M.E."/>
            <person name="Kuyper T.W."/>
            <person name="Franco-Molano E.A."/>
            <person name="Baroni T.J."/>
            <person name="Aanen D.K."/>
        </authorList>
    </citation>
    <scope>NUCLEOTIDE SEQUENCE</scope>
    <source>
        <strain evidence="1">AP01</strain>
        <tissue evidence="1">Mycelium</tissue>
    </source>
</reference>
<proteinExistence type="predicted"/>
<dbReference type="Proteomes" id="UP000775547">
    <property type="component" value="Unassembled WGS sequence"/>
</dbReference>
<dbReference type="Gene3D" id="1.20.5.500">
    <property type="entry name" value="Single helix bin"/>
    <property type="match status" value="1"/>
</dbReference>
<comment type="caution">
    <text evidence="1">The sequence shown here is derived from an EMBL/GenBank/DDBJ whole genome shotgun (WGS) entry which is preliminary data.</text>
</comment>